<evidence type="ECO:0000313" key="2">
    <source>
        <dbReference type="EMBL" id="CDQ22919.1"/>
    </source>
</evidence>
<reference evidence="2 3" key="2">
    <citation type="submission" date="2014-05" db="EMBL/GenBank/DDBJ databases">
        <title>Draft genome sequence of Halobacillus karajensis HK-03.</title>
        <authorList>
            <person name="Khelaifia S."/>
            <person name="Croce O."/>
            <person name="Lagier J.C."/>
            <person name="Raoult D."/>
        </authorList>
    </citation>
    <scope>NUCLEOTIDE SEQUENCE [LARGE SCALE GENOMIC DNA]</scope>
    <source>
        <strain evidence="2 3">HD-03</strain>
    </source>
</reference>
<evidence type="ECO:0000313" key="3">
    <source>
        <dbReference type="Proteomes" id="UP000028868"/>
    </source>
</evidence>
<feature type="transmembrane region" description="Helical" evidence="1">
    <location>
        <begin position="6"/>
        <end position="24"/>
    </location>
</feature>
<keyword evidence="1" id="KW-0812">Transmembrane</keyword>
<dbReference type="EMBL" id="CCDI010000001">
    <property type="protein sequence ID" value="CDQ22919.1"/>
    <property type="molecule type" value="Genomic_DNA"/>
</dbReference>
<evidence type="ECO:0000256" key="1">
    <source>
        <dbReference type="SAM" id="Phobius"/>
    </source>
</evidence>
<sequence>MGIAMMTWVGTMIFSFLLGTFLCYKVEKSGVKRWGATGKLFKYK</sequence>
<dbReference type="Proteomes" id="UP000028868">
    <property type="component" value="Unassembled WGS sequence"/>
</dbReference>
<protein>
    <submittedName>
        <fullName evidence="2">Uncharacterized protein</fullName>
    </submittedName>
</protein>
<comment type="caution">
    <text evidence="2">The sequence shown here is derived from an EMBL/GenBank/DDBJ whole genome shotgun (WGS) entry which is preliminary data.</text>
</comment>
<gene>
    <name evidence="2" type="ORF">BN983_01138</name>
</gene>
<organism evidence="2 3">
    <name type="scientific">Halobacillus karajensis</name>
    <dbReference type="NCBI Taxonomy" id="195088"/>
    <lineage>
        <taxon>Bacteria</taxon>
        <taxon>Bacillati</taxon>
        <taxon>Bacillota</taxon>
        <taxon>Bacilli</taxon>
        <taxon>Bacillales</taxon>
        <taxon>Bacillaceae</taxon>
        <taxon>Halobacillus</taxon>
    </lineage>
</organism>
<proteinExistence type="predicted"/>
<keyword evidence="1" id="KW-0472">Membrane</keyword>
<reference evidence="3" key="1">
    <citation type="submission" date="2014-03" db="EMBL/GenBank/DDBJ databases">
        <authorList>
            <person name="Urmite Genomes U."/>
        </authorList>
    </citation>
    <scope>NUCLEOTIDE SEQUENCE [LARGE SCALE GENOMIC DNA]</scope>
    <source>
        <strain evidence="3">HD-03</strain>
    </source>
</reference>
<dbReference type="AlphaFoldDB" id="A0A059NWL7"/>
<name>A0A059NWL7_9BACI</name>
<keyword evidence="3" id="KW-1185">Reference proteome</keyword>
<accession>A0A059NWL7</accession>
<keyword evidence="1" id="KW-1133">Transmembrane helix</keyword>